<name>A0A7S2VZ97_9STRA</name>
<dbReference type="InterPro" id="IPR013766">
    <property type="entry name" value="Thioredoxin_domain"/>
</dbReference>
<evidence type="ECO:0000313" key="4">
    <source>
        <dbReference type="EMBL" id="CAD9658083.1"/>
    </source>
</evidence>
<dbReference type="AlphaFoldDB" id="A0A7S2VZ97"/>
<evidence type="ECO:0000259" key="3">
    <source>
        <dbReference type="PROSITE" id="PS51352"/>
    </source>
</evidence>
<dbReference type="GO" id="GO:0045454">
    <property type="term" value="P:cell redox homeostasis"/>
    <property type="evidence" value="ECO:0007669"/>
    <property type="project" value="TreeGrafter"/>
</dbReference>
<proteinExistence type="inferred from homology"/>
<dbReference type="PROSITE" id="PS51352">
    <property type="entry name" value="THIOREDOXIN_2"/>
    <property type="match status" value="1"/>
</dbReference>
<evidence type="ECO:0000256" key="2">
    <source>
        <dbReference type="SAM" id="MobiDB-lite"/>
    </source>
</evidence>
<organism evidence="4">
    <name type="scientific">Eucampia antarctica</name>
    <dbReference type="NCBI Taxonomy" id="49252"/>
    <lineage>
        <taxon>Eukaryota</taxon>
        <taxon>Sar</taxon>
        <taxon>Stramenopiles</taxon>
        <taxon>Ochrophyta</taxon>
        <taxon>Bacillariophyta</taxon>
        <taxon>Mediophyceae</taxon>
        <taxon>Biddulphiophycidae</taxon>
        <taxon>Hemiaulales</taxon>
        <taxon>Hemiaulaceae</taxon>
        <taxon>Eucampia</taxon>
    </lineage>
</organism>
<comment type="similarity">
    <text evidence="1">Belongs to the thioredoxin family.</text>
</comment>
<dbReference type="PANTHER" id="PTHR43601">
    <property type="entry name" value="THIOREDOXIN, MITOCHONDRIAL"/>
    <property type="match status" value="1"/>
</dbReference>
<feature type="region of interest" description="Disordered" evidence="2">
    <location>
        <begin position="59"/>
        <end position="84"/>
    </location>
</feature>
<reference evidence="4" key="1">
    <citation type="submission" date="2021-01" db="EMBL/GenBank/DDBJ databases">
        <authorList>
            <person name="Corre E."/>
            <person name="Pelletier E."/>
            <person name="Niang G."/>
            <person name="Scheremetjew M."/>
            <person name="Finn R."/>
            <person name="Kale V."/>
            <person name="Holt S."/>
            <person name="Cochrane G."/>
            <person name="Meng A."/>
            <person name="Brown T."/>
            <person name="Cohen L."/>
        </authorList>
    </citation>
    <scope>NUCLEOTIDE SEQUENCE</scope>
    <source>
        <strain evidence="4">CCMP1452</strain>
    </source>
</reference>
<dbReference type="PANTHER" id="PTHR43601:SF32">
    <property type="entry name" value="THIOREDOXIN-LIKE 2-2, CHLOROPLASTIC"/>
    <property type="match status" value="1"/>
</dbReference>
<accession>A0A7S2VZ97</accession>
<dbReference type="Pfam" id="PF00085">
    <property type="entry name" value="Thioredoxin"/>
    <property type="match status" value="1"/>
</dbReference>
<dbReference type="InterPro" id="IPR036249">
    <property type="entry name" value="Thioredoxin-like_sf"/>
</dbReference>
<protein>
    <recommendedName>
        <fullName evidence="3">Thioredoxin domain-containing protein</fullName>
    </recommendedName>
</protein>
<sequence length="216" mass="25280">MRRAMLFKITLLSLFQTYLFMVTDAFINLQDQTKRIPLQTTTFRNEYIKNRYSRSKIISGSTKSRQRTDFSLSKSTPQPDSTGIYNIANEEQHTAFLEDNTDKIIVLKYYAPWCKGCLRLEPKYVKVSRCKKYENLPILFAQISYQYNEEFVARREIKAIPSMEIYVGKEVVENFICGPKNIDLLKEKIDATIKNNFDPNIRVLQEVIDTNIETTT</sequence>
<dbReference type="EMBL" id="HBHI01003739">
    <property type="protein sequence ID" value="CAD9658083.1"/>
    <property type="molecule type" value="Transcribed_RNA"/>
</dbReference>
<feature type="domain" description="Thioredoxin" evidence="3">
    <location>
        <begin position="72"/>
        <end position="194"/>
    </location>
</feature>
<gene>
    <name evidence="4" type="ORF">EANT1437_LOCUS1885</name>
</gene>
<dbReference type="CDD" id="cd02947">
    <property type="entry name" value="TRX_family"/>
    <property type="match status" value="1"/>
</dbReference>
<dbReference type="Gene3D" id="3.40.30.10">
    <property type="entry name" value="Glutaredoxin"/>
    <property type="match status" value="1"/>
</dbReference>
<evidence type="ECO:0000256" key="1">
    <source>
        <dbReference type="ARBA" id="ARBA00008987"/>
    </source>
</evidence>
<dbReference type="SUPFAM" id="SSF52833">
    <property type="entry name" value="Thioredoxin-like"/>
    <property type="match status" value="1"/>
</dbReference>